<dbReference type="SUPFAM" id="SSF53474">
    <property type="entry name" value="alpha/beta-Hydrolases"/>
    <property type="match status" value="1"/>
</dbReference>
<dbReference type="InterPro" id="IPR012354">
    <property type="entry name" value="Esterase_lipase"/>
</dbReference>
<dbReference type="InterPro" id="IPR022742">
    <property type="entry name" value="Hydrolase_4"/>
</dbReference>
<protein>
    <submittedName>
        <fullName evidence="2">Esterase/lipase</fullName>
    </submittedName>
</protein>
<dbReference type="Proteomes" id="UP000013063">
    <property type="component" value="Unassembled WGS sequence"/>
</dbReference>
<dbReference type="EMBL" id="APMP01000001">
    <property type="protein sequence ID" value="ENZ83806.1"/>
    <property type="molecule type" value="Genomic_DNA"/>
</dbReference>
<proteinExistence type="predicted"/>
<dbReference type="AlphaFoldDB" id="R0D5H3"/>
<dbReference type="InterPro" id="IPR051044">
    <property type="entry name" value="MAG_DAG_Lipase"/>
</dbReference>
<comment type="caution">
    <text evidence="2">The sequence shown here is derived from an EMBL/GenBank/DDBJ whole genome shotgun (WGS) entry which is preliminary data.</text>
</comment>
<accession>R0D5H3</accession>
<dbReference type="GO" id="GO:0052689">
    <property type="term" value="F:carboxylic ester hydrolase activity"/>
    <property type="evidence" value="ECO:0007669"/>
    <property type="project" value="InterPro"/>
</dbReference>
<sequence length="278" mass="30586">MAVEPLRIPGKTGHGVLLIHGLTGAPAEMKPLAKRLARRGFEVAAPLLPGHGVDEATLLRTTWRDWLDGVREAYDRFAGEVDSVSVAGICVGGALGVMLAAERPAVRAAAVYSMTFEYDGWNMPRFAVAAPVIQLVANLPGVRNLAWTETYPFGLKDERLRAMAEKAPESLIEGSIDRLPLGALYQMYRLGRHIERVGHEIKTPTLILHARDDDMSHPRNAWRLKRALGGPTSVQLLDDSYHMIHVDQERDRVAAMTAEFFNEVTPQAGLVTSARTHV</sequence>
<name>R0D5H3_CAUVI</name>
<dbReference type="RefSeq" id="WP_004615375.1">
    <property type="nucleotide sequence ID" value="NZ_APMP01000001.1"/>
</dbReference>
<feature type="domain" description="Serine aminopeptidase S33" evidence="1">
    <location>
        <begin position="16"/>
        <end position="249"/>
    </location>
</feature>
<dbReference type="ESTHER" id="cauce-r0d5h3">
    <property type="family name" value="CarbLipBact_2"/>
</dbReference>
<dbReference type="PIRSF" id="PIRSF017388">
    <property type="entry name" value="Esterase_lipase"/>
    <property type="match status" value="1"/>
</dbReference>
<evidence type="ECO:0000313" key="3">
    <source>
        <dbReference type="Proteomes" id="UP000013063"/>
    </source>
</evidence>
<keyword evidence="3" id="KW-1185">Reference proteome</keyword>
<dbReference type="Gene3D" id="3.40.50.1820">
    <property type="entry name" value="alpha/beta hydrolase"/>
    <property type="match status" value="1"/>
</dbReference>
<evidence type="ECO:0000313" key="2">
    <source>
        <dbReference type="EMBL" id="ENZ83806.1"/>
    </source>
</evidence>
<dbReference type="OrthoDB" id="7375358at2"/>
<organism evidence="2 3">
    <name type="scientific">Caulobacter vibrioides OR37</name>
    <dbReference type="NCBI Taxonomy" id="1292034"/>
    <lineage>
        <taxon>Bacteria</taxon>
        <taxon>Pseudomonadati</taxon>
        <taxon>Pseudomonadota</taxon>
        <taxon>Alphaproteobacteria</taxon>
        <taxon>Caulobacterales</taxon>
        <taxon>Caulobacteraceae</taxon>
        <taxon>Caulobacter</taxon>
    </lineage>
</organism>
<dbReference type="eggNOG" id="COG1647">
    <property type="taxonomic scope" value="Bacteria"/>
</dbReference>
<gene>
    <name evidence="2" type="ORF">OR37_00313</name>
</gene>
<dbReference type="STRING" id="1292034.OR37_00313"/>
<dbReference type="PATRIC" id="fig|1292034.3.peg.310"/>
<evidence type="ECO:0000259" key="1">
    <source>
        <dbReference type="Pfam" id="PF12146"/>
    </source>
</evidence>
<dbReference type="Pfam" id="PF12146">
    <property type="entry name" value="Hydrolase_4"/>
    <property type="match status" value="1"/>
</dbReference>
<dbReference type="PANTHER" id="PTHR11614">
    <property type="entry name" value="PHOSPHOLIPASE-RELATED"/>
    <property type="match status" value="1"/>
</dbReference>
<dbReference type="InterPro" id="IPR029058">
    <property type="entry name" value="AB_hydrolase_fold"/>
</dbReference>
<reference evidence="2 3" key="1">
    <citation type="journal article" date="2013" name="Genome Announc.">
        <title>Draft Genome Sequence for Caulobacter sp. Strain OR37, a Bacterium Tolerant to Heavy Metals.</title>
        <authorList>
            <person name="Utturkar S.M."/>
            <person name="Bollmann A."/>
            <person name="Brzoska R.M."/>
            <person name="Klingeman D.M."/>
            <person name="Epstein S.E."/>
            <person name="Palumbo A.V."/>
            <person name="Brown S.D."/>
        </authorList>
    </citation>
    <scope>NUCLEOTIDE SEQUENCE [LARGE SCALE GENOMIC DNA]</scope>
    <source>
        <strain evidence="2 3">OR37</strain>
    </source>
</reference>